<evidence type="ECO:0000313" key="7">
    <source>
        <dbReference type="EMBL" id="GMR31985.1"/>
    </source>
</evidence>
<proteinExistence type="predicted"/>
<gene>
    <name evidence="7" type="ORF">PMAYCL1PPCAC_02180</name>
</gene>
<dbReference type="PROSITE" id="PS00216">
    <property type="entry name" value="SUGAR_TRANSPORT_1"/>
    <property type="match status" value="1"/>
</dbReference>
<evidence type="ECO:0000256" key="4">
    <source>
        <dbReference type="ARBA" id="ARBA00023136"/>
    </source>
</evidence>
<feature type="transmembrane region" description="Helical" evidence="5">
    <location>
        <begin position="194"/>
        <end position="214"/>
    </location>
</feature>
<dbReference type="PROSITE" id="PS00217">
    <property type="entry name" value="SUGAR_TRANSPORT_2"/>
    <property type="match status" value="1"/>
</dbReference>
<dbReference type="InterPro" id="IPR036259">
    <property type="entry name" value="MFS_trans_sf"/>
</dbReference>
<keyword evidence="4 5" id="KW-0472">Membrane</keyword>
<keyword evidence="8" id="KW-1185">Reference proteome</keyword>
<dbReference type="EMBL" id="BTRK01000001">
    <property type="protein sequence ID" value="GMR31985.1"/>
    <property type="molecule type" value="Genomic_DNA"/>
</dbReference>
<feature type="transmembrane region" description="Helical" evidence="5">
    <location>
        <begin position="322"/>
        <end position="342"/>
    </location>
</feature>
<evidence type="ECO:0000256" key="2">
    <source>
        <dbReference type="ARBA" id="ARBA00022692"/>
    </source>
</evidence>
<feature type="transmembrane region" description="Helical" evidence="5">
    <location>
        <begin position="410"/>
        <end position="430"/>
    </location>
</feature>
<sequence>GRWMVLYSARLLIVAALASFCANWQFAFQITYVNTSARTFHKLATSAYQISHGPSESLSADEWSSQWSTIVSSFYPGSIVGFLLMPFMVSRLGTKLSMGILCIPSLLGCFLQIFAALPSAGVVLLDIALCGGRFLVGIQAGAALCFLPLFLIEISNPASRSLLSTFQQVSQAVGTLLGLLFGSETLFPLGSYRFLWLQLIAVIPSIILIILLSVTPPTPHYLLHEGVEVTRVLDSLKCYQGSSADLQSLQNDYTSHAMKGAPRSKIPFSSWKGFAIGSVAAISYAFTADDLIDTFSSTILHGAQGEDPSTGYIPEIDHSADLMSLGLGVVLVLSSVTGSFLVDRFGRRPLIILGLTCTALFNFIASFFLSSLPSVVLLFFALTKISIGLGAGAPAWFLTSELVALPYVPLFQSLSTGLLLCSSMVVTFFYLPLSLISPPLSLLLLSSIPSLILAVLLFLFLPETKGKRARDIELTLASKTFSGFKSKHYEIVLNGFTNYGSLRDTEYLIQ</sequence>
<dbReference type="Proteomes" id="UP001328107">
    <property type="component" value="Unassembled WGS sequence"/>
</dbReference>
<feature type="transmembrane region" description="Helical" evidence="5">
    <location>
        <begin position="67"/>
        <end position="89"/>
    </location>
</feature>
<dbReference type="SUPFAM" id="SSF103473">
    <property type="entry name" value="MFS general substrate transporter"/>
    <property type="match status" value="1"/>
</dbReference>
<comment type="subcellular location">
    <subcellularLocation>
        <location evidence="1">Membrane</location>
        <topology evidence="1">Multi-pass membrane protein</topology>
    </subcellularLocation>
</comment>
<feature type="transmembrane region" description="Helical" evidence="5">
    <location>
        <begin position="123"/>
        <end position="150"/>
    </location>
</feature>
<evidence type="ECO:0000256" key="3">
    <source>
        <dbReference type="ARBA" id="ARBA00022989"/>
    </source>
</evidence>
<feature type="transmembrane region" description="Helical" evidence="5">
    <location>
        <begin position="349"/>
        <end position="369"/>
    </location>
</feature>
<evidence type="ECO:0000256" key="1">
    <source>
        <dbReference type="ARBA" id="ARBA00004141"/>
    </source>
</evidence>
<evidence type="ECO:0000313" key="8">
    <source>
        <dbReference type="Proteomes" id="UP001328107"/>
    </source>
</evidence>
<dbReference type="AlphaFoldDB" id="A0AAN5C612"/>
<dbReference type="InterPro" id="IPR005829">
    <property type="entry name" value="Sugar_transporter_CS"/>
</dbReference>
<dbReference type="InterPro" id="IPR045263">
    <property type="entry name" value="GLUT"/>
</dbReference>
<reference evidence="8" key="1">
    <citation type="submission" date="2022-10" db="EMBL/GenBank/DDBJ databases">
        <title>Genome assembly of Pristionchus species.</title>
        <authorList>
            <person name="Yoshida K."/>
            <person name="Sommer R.J."/>
        </authorList>
    </citation>
    <scope>NUCLEOTIDE SEQUENCE [LARGE SCALE GENOMIC DNA]</scope>
    <source>
        <strain evidence="8">RS5460</strain>
    </source>
</reference>
<dbReference type="InterPro" id="IPR005828">
    <property type="entry name" value="MFS_sugar_transport-like"/>
</dbReference>
<accession>A0AAN5C612</accession>
<feature type="non-terminal residue" evidence="7">
    <location>
        <position position="1"/>
    </location>
</feature>
<dbReference type="GO" id="GO:0016020">
    <property type="term" value="C:membrane"/>
    <property type="evidence" value="ECO:0007669"/>
    <property type="project" value="UniProtKB-SubCell"/>
</dbReference>
<evidence type="ECO:0000256" key="5">
    <source>
        <dbReference type="SAM" id="Phobius"/>
    </source>
</evidence>
<name>A0AAN5C612_9BILA</name>
<feature type="transmembrane region" description="Helical" evidence="5">
    <location>
        <begin position="162"/>
        <end position="182"/>
    </location>
</feature>
<organism evidence="7 8">
    <name type="scientific">Pristionchus mayeri</name>
    <dbReference type="NCBI Taxonomy" id="1317129"/>
    <lineage>
        <taxon>Eukaryota</taxon>
        <taxon>Metazoa</taxon>
        <taxon>Ecdysozoa</taxon>
        <taxon>Nematoda</taxon>
        <taxon>Chromadorea</taxon>
        <taxon>Rhabditida</taxon>
        <taxon>Rhabditina</taxon>
        <taxon>Diplogasteromorpha</taxon>
        <taxon>Diplogasteroidea</taxon>
        <taxon>Neodiplogasteridae</taxon>
        <taxon>Pristionchus</taxon>
    </lineage>
</organism>
<feature type="transmembrane region" description="Helical" evidence="5">
    <location>
        <begin position="268"/>
        <end position="286"/>
    </location>
</feature>
<feature type="domain" description="Major facilitator superfamily (MFS) profile" evidence="6">
    <location>
        <begin position="11"/>
        <end position="465"/>
    </location>
</feature>
<dbReference type="PANTHER" id="PTHR23503:SF11">
    <property type="entry name" value="MAJOR FACILITATOR SUPERFAMILY (MFS) PROFILE DOMAIN-CONTAINING PROTEIN"/>
    <property type="match status" value="1"/>
</dbReference>
<dbReference type="PANTHER" id="PTHR23503">
    <property type="entry name" value="SOLUTE CARRIER FAMILY 2"/>
    <property type="match status" value="1"/>
</dbReference>
<keyword evidence="3 5" id="KW-1133">Transmembrane helix</keyword>
<keyword evidence="2 5" id="KW-0812">Transmembrane</keyword>
<dbReference type="Pfam" id="PF00083">
    <property type="entry name" value="Sugar_tr"/>
    <property type="match status" value="1"/>
</dbReference>
<comment type="caution">
    <text evidence="7">The sequence shown here is derived from an EMBL/GenBank/DDBJ whole genome shotgun (WGS) entry which is preliminary data.</text>
</comment>
<feature type="transmembrane region" description="Helical" evidence="5">
    <location>
        <begin position="442"/>
        <end position="461"/>
    </location>
</feature>
<protein>
    <recommendedName>
        <fullName evidence="6">Major facilitator superfamily (MFS) profile domain-containing protein</fullName>
    </recommendedName>
</protein>
<evidence type="ECO:0000259" key="6">
    <source>
        <dbReference type="PROSITE" id="PS50850"/>
    </source>
</evidence>
<dbReference type="InterPro" id="IPR020846">
    <property type="entry name" value="MFS_dom"/>
</dbReference>
<feature type="transmembrane region" description="Helical" evidence="5">
    <location>
        <begin position="375"/>
        <end position="398"/>
    </location>
</feature>
<feature type="transmembrane region" description="Helical" evidence="5">
    <location>
        <begin position="96"/>
        <end position="117"/>
    </location>
</feature>
<dbReference type="GO" id="GO:0015149">
    <property type="term" value="F:hexose transmembrane transporter activity"/>
    <property type="evidence" value="ECO:0007669"/>
    <property type="project" value="TreeGrafter"/>
</dbReference>
<dbReference type="Gene3D" id="1.20.1250.20">
    <property type="entry name" value="MFS general substrate transporter like domains"/>
    <property type="match status" value="1"/>
</dbReference>
<dbReference type="PROSITE" id="PS50850">
    <property type="entry name" value="MFS"/>
    <property type="match status" value="1"/>
</dbReference>